<dbReference type="InterPro" id="IPR001845">
    <property type="entry name" value="HTH_ArsR_DNA-bd_dom"/>
</dbReference>
<keyword evidence="4" id="KW-1185">Reference proteome</keyword>
<feature type="region of interest" description="Disordered" evidence="1">
    <location>
        <begin position="150"/>
        <end position="171"/>
    </location>
</feature>
<dbReference type="SUPFAM" id="SSF46785">
    <property type="entry name" value="Winged helix' DNA-binding domain"/>
    <property type="match status" value="1"/>
</dbReference>
<dbReference type="InterPro" id="IPR036390">
    <property type="entry name" value="WH_DNA-bd_sf"/>
</dbReference>
<accession>A0ABT9BKR5</accession>
<comment type="caution">
    <text evidence="3">The sequence shown here is derived from an EMBL/GenBank/DDBJ whole genome shotgun (WGS) entry which is preliminary data.</text>
</comment>
<dbReference type="EMBL" id="JAUQUB010000001">
    <property type="protein sequence ID" value="MDO7881154.1"/>
    <property type="molecule type" value="Genomic_DNA"/>
</dbReference>
<dbReference type="InterPro" id="IPR036388">
    <property type="entry name" value="WH-like_DNA-bd_sf"/>
</dbReference>
<evidence type="ECO:0000259" key="2">
    <source>
        <dbReference type="SMART" id="SM00418"/>
    </source>
</evidence>
<protein>
    <submittedName>
        <fullName evidence="3">Winged helix-turn-helix domain-containing protein</fullName>
    </submittedName>
</protein>
<reference evidence="3 4" key="1">
    <citation type="submission" date="2023-07" db="EMBL/GenBank/DDBJ databases">
        <title>Protaetiibacter sp. nov WY-16 isolated from soil.</title>
        <authorList>
            <person name="Liu B."/>
            <person name="Wan Y."/>
        </authorList>
    </citation>
    <scope>NUCLEOTIDE SEQUENCE [LARGE SCALE GENOMIC DNA]</scope>
    <source>
        <strain evidence="3 4">WY-16</strain>
    </source>
</reference>
<dbReference type="CDD" id="cd00090">
    <property type="entry name" value="HTH_ARSR"/>
    <property type="match status" value="1"/>
</dbReference>
<name>A0ABT9BKR5_9MICO</name>
<evidence type="ECO:0000313" key="3">
    <source>
        <dbReference type="EMBL" id="MDO7881154.1"/>
    </source>
</evidence>
<dbReference type="Pfam" id="PF12840">
    <property type="entry name" value="HTH_20"/>
    <property type="match status" value="1"/>
</dbReference>
<feature type="domain" description="HTH arsR-type" evidence="2">
    <location>
        <begin position="9"/>
        <end position="97"/>
    </location>
</feature>
<evidence type="ECO:0000313" key="4">
    <source>
        <dbReference type="Proteomes" id="UP001241072"/>
    </source>
</evidence>
<feature type="compositionally biased region" description="Basic and acidic residues" evidence="1">
    <location>
        <begin position="157"/>
        <end position="171"/>
    </location>
</feature>
<proteinExistence type="predicted"/>
<dbReference type="RefSeq" id="WP_305001568.1">
    <property type="nucleotide sequence ID" value="NZ_JAUQUB010000001.1"/>
</dbReference>
<dbReference type="InterPro" id="IPR011991">
    <property type="entry name" value="ArsR-like_HTH"/>
</dbReference>
<dbReference type="SMART" id="SM00418">
    <property type="entry name" value="HTH_ARSR"/>
    <property type="match status" value="1"/>
</dbReference>
<dbReference type="Proteomes" id="UP001241072">
    <property type="component" value="Unassembled WGS sequence"/>
</dbReference>
<sequence>MDASPDDGARARALASPLRMRILRLCLHEPRTNKELAEELGLNPGSMLHHVRSLVATGFLEAAEPRRGARGAREVPYRATRRSWRTPVPGVGPILLETFLQEIEGLAPDDISATRLGLKLTAENRAEMLAEFEAVFQRWASRPADPDGDPISLFFAEHPDLPRRDRGRDRG</sequence>
<organism evidence="3 4">
    <name type="scientific">Antiquaquibacter soli</name>
    <dbReference type="NCBI Taxonomy" id="3064523"/>
    <lineage>
        <taxon>Bacteria</taxon>
        <taxon>Bacillati</taxon>
        <taxon>Actinomycetota</taxon>
        <taxon>Actinomycetes</taxon>
        <taxon>Micrococcales</taxon>
        <taxon>Microbacteriaceae</taxon>
        <taxon>Antiquaquibacter</taxon>
    </lineage>
</organism>
<evidence type="ECO:0000256" key="1">
    <source>
        <dbReference type="SAM" id="MobiDB-lite"/>
    </source>
</evidence>
<gene>
    <name evidence="3" type="ORF">Q5716_02825</name>
</gene>
<dbReference type="Gene3D" id="1.10.10.10">
    <property type="entry name" value="Winged helix-like DNA-binding domain superfamily/Winged helix DNA-binding domain"/>
    <property type="match status" value="1"/>
</dbReference>